<dbReference type="Proteomes" id="UP000693898">
    <property type="component" value="Segment"/>
</dbReference>
<evidence type="ECO:0000313" key="2">
    <source>
        <dbReference type="Proteomes" id="UP000693898"/>
    </source>
</evidence>
<evidence type="ECO:0000313" key="1">
    <source>
        <dbReference type="EMBL" id="QWY14075.1"/>
    </source>
</evidence>
<reference evidence="1" key="1">
    <citation type="submission" date="2021-06" db="EMBL/GenBank/DDBJ databases">
        <authorList>
            <person name="Le T.D."/>
        </authorList>
    </citation>
    <scope>NUCLEOTIDE SEQUENCE</scope>
</reference>
<protein>
    <submittedName>
        <fullName evidence="1">Uncharacterized protein</fullName>
    </submittedName>
</protein>
<sequence>MALFVQATDKPAGGTGVKMDAPLLENGGYPARLLRIVDLGEQPGSAQYPNPAYKMALVFECLDEFMHDEEGKELEDQPRIFDYEVSYNLDGYMSEKSSIHKVMKALDGFGVGMDTLIGKACTISLIQKATKTDATKFYNKVTGVTAMRSKDAERYGPLQLESYIFNLDGSATKEMFEKLSTRGGDYSQQNKIKGSLSLHKDAPQLAEALGIEKRVVELPAAETDAPEVSEEEILKQEADLEAAMGGAVAPAVDESDDPFA</sequence>
<dbReference type="GeneID" id="80832412"/>
<keyword evidence="2" id="KW-1185">Reference proteome</keyword>
<dbReference type="EMBL" id="MZ336020">
    <property type="protein sequence ID" value="QWY14075.1"/>
    <property type="molecule type" value="Genomic_DNA"/>
</dbReference>
<organism evidence="1 2">
    <name type="scientific">Aeromonas phage pAh6.2TG</name>
    <dbReference type="NCBI Taxonomy" id="2849625"/>
    <lineage>
        <taxon>Viruses</taxon>
        <taxon>Duplodnaviria</taxon>
        <taxon>Heunggongvirae</taxon>
        <taxon>Uroviricota</taxon>
        <taxon>Caudoviricetes</taxon>
        <taxon>Chaseviridae</taxon>
        <taxon>Nefertitivirinae</taxon>
        <taxon>Phayathaivirus</taxon>
        <taxon>Phayathaivirus pAh62TG</taxon>
    </lineage>
</organism>
<dbReference type="RefSeq" id="YP_010845260.1">
    <property type="nucleotide sequence ID" value="NC_079187.1"/>
</dbReference>
<accession>A0A8F3C986</accession>
<proteinExistence type="predicted"/>
<dbReference type="KEGG" id="vg:80832412"/>
<name>A0A8F3C986_9CAUD</name>